<sequence length="155" mass="16577">MTSPLPAKLQGGALTEREAVADALYRAVLAFDHADEGLLRSAVTEDITVTIAGQTSKGLTELKAAVFDRVSKLITTHFLSNMRVTFDGDSKATATCSALAQHVRAGKGFEASENKFTSGGLYYCNLVKDVGLWKVSTWTADITWVDGDATVMNGE</sequence>
<proteinExistence type="predicted"/>
<dbReference type="Pfam" id="PF13577">
    <property type="entry name" value="SnoaL_4"/>
    <property type="match status" value="1"/>
</dbReference>
<name>A0ABY6U9H7_BIOOC</name>
<evidence type="ECO:0000313" key="3">
    <source>
        <dbReference type="Proteomes" id="UP000766486"/>
    </source>
</evidence>
<keyword evidence="3" id="KW-1185">Reference proteome</keyword>
<accession>A0ABY6U9H7</accession>
<evidence type="ECO:0000313" key="2">
    <source>
        <dbReference type="EMBL" id="VUC27767.1"/>
    </source>
</evidence>
<dbReference type="Gene3D" id="3.10.450.50">
    <property type="match status" value="1"/>
</dbReference>
<protein>
    <recommendedName>
        <fullName evidence="1">SnoaL-like domain-containing protein</fullName>
    </recommendedName>
</protein>
<organism evidence="2 3">
    <name type="scientific">Bionectria ochroleuca</name>
    <name type="common">Gliocladium roseum</name>
    <dbReference type="NCBI Taxonomy" id="29856"/>
    <lineage>
        <taxon>Eukaryota</taxon>
        <taxon>Fungi</taxon>
        <taxon>Dikarya</taxon>
        <taxon>Ascomycota</taxon>
        <taxon>Pezizomycotina</taxon>
        <taxon>Sordariomycetes</taxon>
        <taxon>Hypocreomycetidae</taxon>
        <taxon>Hypocreales</taxon>
        <taxon>Bionectriaceae</taxon>
        <taxon>Clonostachys</taxon>
    </lineage>
</organism>
<dbReference type="EMBL" id="CABFNS010000774">
    <property type="protein sequence ID" value="VUC27767.1"/>
    <property type="molecule type" value="Genomic_DNA"/>
</dbReference>
<dbReference type="InterPro" id="IPR032710">
    <property type="entry name" value="NTF2-like_dom_sf"/>
</dbReference>
<comment type="caution">
    <text evidence="2">The sequence shown here is derived from an EMBL/GenBank/DDBJ whole genome shotgun (WGS) entry which is preliminary data.</text>
</comment>
<dbReference type="SUPFAM" id="SSF54427">
    <property type="entry name" value="NTF2-like"/>
    <property type="match status" value="1"/>
</dbReference>
<dbReference type="Proteomes" id="UP000766486">
    <property type="component" value="Unassembled WGS sequence"/>
</dbReference>
<feature type="domain" description="SnoaL-like" evidence="1">
    <location>
        <begin position="14"/>
        <end position="139"/>
    </location>
</feature>
<reference evidence="2 3" key="1">
    <citation type="submission" date="2019-06" db="EMBL/GenBank/DDBJ databases">
        <authorList>
            <person name="Broberg M."/>
        </authorList>
    </citation>
    <scope>NUCLEOTIDE SEQUENCE [LARGE SCALE GENOMIC DNA]</scope>
</reference>
<evidence type="ECO:0000259" key="1">
    <source>
        <dbReference type="Pfam" id="PF13577"/>
    </source>
</evidence>
<dbReference type="InterPro" id="IPR037401">
    <property type="entry name" value="SnoaL-like"/>
</dbReference>
<gene>
    <name evidence="2" type="ORF">CLO192961_LOCUS218257</name>
</gene>